<evidence type="ECO:0000313" key="3">
    <source>
        <dbReference type="EMBL" id="REG94335.1"/>
    </source>
</evidence>
<keyword evidence="2" id="KW-1133">Transmembrane helix</keyword>
<dbReference type="InterPro" id="IPR024623">
    <property type="entry name" value="YtxH"/>
</dbReference>
<feature type="transmembrane region" description="Helical" evidence="2">
    <location>
        <begin position="6"/>
        <end position="25"/>
    </location>
</feature>
<keyword evidence="2" id="KW-0812">Transmembrane</keyword>
<feature type="compositionally biased region" description="Basic and acidic residues" evidence="1">
    <location>
        <begin position="83"/>
        <end position="96"/>
    </location>
</feature>
<gene>
    <name evidence="3" type="ORF">C8N25_101162</name>
</gene>
<sequence length="104" mass="11232">MSSGKLLLGIMVGAAAGAALGILLAPEKGSETRRKISKKGEDSFGEIQVQFDQLMENIAAKYKAVMEDADSLIIKSKSKMYDGHNELKNDGHHDSSLPKTDIQL</sequence>
<keyword evidence="2" id="KW-0472">Membrane</keyword>
<dbReference type="OrthoDB" id="676025at2"/>
<protein>
    <submittedName>
        <fullName evidence="3">Gas vesicle protein</fullName>
    </submittedName>
</protein>
<dbReference type="Proteomes" id="UP000256405">
    <property type="component" value="Unassembled WGS sequence"/>
</dbReference>
<proteinExistence type="predicted"/>
<reference evidence="3 4" key="1">
    <citation type="submission" date="2018-08" db="EMBL/GenBank/DDBJ databases">
        <title>Genomic Encyclopedia of Archaeal and Bacterial Type Strains, Phase II (KMG-II): from individual species to whole genera.</title>
        <authorList>
            <person name="Goeker M."/>
        </authorList>
    </citation>
    <scope>NUCLEOTIDE SEQUENCE [LARGE SCALE GENOMIC DNA]</scope>
    <source>
        <strain evidence="3 4">DSM 15986</strain>
    </source>
</reference>
<dbReference type="EMBL" id="QUNF01000001">
    <property type="protein sequence ID" value="REG94335.1"/>
    <property type="molecule type" value="Genomic_DNA"/>
</dbReference>
<organism evidence="3 4">
    <name type="scientific">Algoriphagus antarcticus</name>
    <dbReference type="NCBI Taxonomy" id="238540"/>
    <lineage>
        <taxon>Bacteria</taxon>
        <taxon>Pseudomonadati</taxon>
        <taxon>Bacteroidota</taxon>
        <taxon>Cytophagia</taxon>
        <taxon>Cytophagales</taxon>
        <taxon>Cyclobacteriaceae</taxon>
        <taxon>Algoriphagus</taxon>
    </lineage>
</organism>
<keyword evidence="4" id="KW-1185">Reference proteome</keyword>
<dbReference type="AlphaFoldDB" id="A0A3E0E7X9"/>
<dbReference type="RefSeq" id="WP_086543424.1">
    <property type="nucleotide sequence ID" value="NZ_MSSW01000072.1"/>
</dbReference>
<evidence type="ECO:0000256" key="2">
    <source>
        <dbReference type="SAM" id="Phobius"/>
    </source>
</evidence>
<dbReference type="Pfam" id="PF12732">
    <property type="entry name" value="YtxH"/>
    <property type="match status" value="1"/>
</dbReference>
<name>A0A3E0E7X9_9BACT</name>
<feature type="region of interest" description="Disordered" evidence="1">
    <location>
        <begin position="83"/>
        <end position="104"/>
    </location>
</feature>
<comment type="caution">
    <text evidence="3">The sequence shown here is derived from an EMBL/GenBank/DDBJ whole genome shotgun (WGS) entry which is preliminary data.</text>
</comment>
<accession>A0A3E0E7X9</accession>
<evidence type="ECO:0000256" key="1">
    <source>
        <dbReference type="SAM" id="MobiDB-lite"/>
    </source>
</evidence>
<evidence type="ECO:0000313" key="4">
    <source>
        <dbReference type="Proteomes" id="UP000256405"/>
    </source>
</evidence>